<evidence type="ECO:0000313" key="2">
    <source>
        <dbReference type="Proteomes" id="UP000595197"/>
    </source>
</evidence>
<gene>
    <name evidence="1" type="ORF">IGS68_02380</name>
</gene>
<protein>
    <submittedName>
        <fullName evidence="1">Uncharacterized protein</fullName>
    </submittedName>
</protein>
<dbReference type="EMBL" id="CP067420">
    <property type="protein sequence ID" value="QQP90138.1"/>
    <property type="molecule type" value="Genomic_DNA"/>
</dbReference>
<sequence length="59" mass="6672">MDRIDMPNRKAALLVRLILENGRIGKEKRTRLFPELTEAEIDDLERIVQAAGSPPVEGE</sequence>
<accession>A0ABX7B9Z9</accession>
<keyword evidence="2" id="KW-1185">Reference proteome</keyword>
<name>A0ABX7B9Z9_9PROT</name>
<reference evidence="1" key="1">
    <citation type="submission" date="2021-02" db="EMBL/GenBank/DDBJ databases">
        <title>Skermanella TT6 skin isolate.</title>
        <authorList>
            <person name="Lee K."/>
            <person name="Ganzorig M."/>
        </authorList>
    </citation>
    <scope>NUCLEOTIDE SEQUENCE</scope>
    <source>
        <strain evidence="1">TT6</strain>
    </source>
</reference>
<organism evidence="1 2">
    <name type="scientific">Skermanella cutis</name>
    <dbReference type="NCBI Taxonomy" id="2775420"/>
    <lineage>
        <taxon>Bacteria</taxon>
        <taxon>Pseudomonadati</taxon>
        <taxon>Pseudomonadota</taxon>
        <taxon>Alphaproteobacteria</taxon>
        <taxon>Rhodospirillales</taxon>
        <taxon>Azospirillaceae</taxon>
        <taxon>Skermanella</taxon>
    </lineage>
</organism>
<dbReference type="RefSeq" id="WP_201077053.1">
    <property type="nucleotide sequence ID" value="NZ_CP067420.1"/>
</dbReference>
<proteinExistence type="predicted"/>
<dbReference type="Proteomes" id="UP000595197">
    <property type="component" value="Chromosome"/>
</dbReference>
<evidence type="ECO:0000313" key="1">
    <source>
        <dbReference type="EMBL" id="QQP90138.1"/>
    </source>
</evidence>